<feature type="region of interest" description="Disordered" evidence="6">
    <location>
        <begin position="234"/>
        <end position="259"/>
    </location>
</feature>
<dbReference type="Gene3D" id="1.10.1580.10">
    <property type="match status" value="1"/>
</dbReference>
<evidence type="ECO:0000256" key="5">
    <source>
        <dbReference type="ARBA" id="ARBA00023242"/>
    </source>
</evidence>
<evidence type="ECO:0000256" key="6">
    <source>
        <dbReference type="SAM" id="MobiDB-lite"/>
    </source>
</evidence>
<dbReference type="GO" id="GO:0005525">
    <property type="term" value="F:GTP binding"/>
    <property type="evidence" value="ECO:0007669"/>
    <property type="project" value="UniProtKB-KW"/>
</dbReference>
<dbReference type="EMBL" id="JAEHOC010000009">
    <property type="protein sequence ID" value="KAG2438771.1"/>
    <property type="molecule type" value="Genomic_DNA"/>
</dbReference>
<feature type="domain" description="CP-type G" evidence="8">
    <location>
        <begin position="149"/>
        <end position="355"/>
    </location>
</feature>
<evidence type="ECO:0008006" key="11">
    <source>
        <dbReference type="Google" id="ProtNLM"/>
    </source>
</evidence>
<dbReference type="GO" id="GO:0005730">
    <property type="term" value="C:nucleolus"/>
    <property type="evidence" value="ECO:0007669"/>
    <property type="project" value="UniProtKB-SubCell"/>
</dbReference>
<dbReference type="InterPro" id="IPR023179">
    <property type="entry name" value="GTP-bd_ortho_bundle_sf"/>
</dbReference>
<dbReference type="GO" id="GO:0051239">
    <property type="term" value="P:regulation of multicellular organismal process"/>
    <property type="evidence" value="ECO:0007669"/>
    <property type="project" value="UniProtKB-ARBA"/>
</dbReference>
<feature type="domain" description="DFDF" evidence="7">
    <location>
        <begin position="621"/>
        <end position="662"/>
    </location>
</feature>
<dbReference type="PROSITE" id="PS51721">
    <property type="entry name" value="G_CP"/>
    <property type="match status" value="1"/>
</dbReference>
<dbReference type="PRINTS" id="PR00326">
    <property type="entry name" value="GTP1OBG"/>
</dbReference>
<dbReference type="InterPro" id="IPR027417">
    <property type="entry name" value="P-loop_NTPase"/>
</dbReference>
<dbReference type="FunFam" id="1.10.1580.10:FF:000002">
    <property type="entry name" value="Guanine nucleotide-binding protein-like 3 (nucleolar)-like"/>
    <property type="match status" value="1"/>
</dbReference>
<sequence length="684" mass="73562">MPKKSTKSKSKRMTLKQKYKILKKVREHHRKARKAEKKNPKTAAQKKRSLIKKDPGLPAQWPYKDELVKEFQFLRAKALAEEKQKKDERKLSRQAADAAAMDADGGDGGQISALAALANRKEADFETRKRARLTQEFTSDADNSRKAFYKEFRRVVELSDVIIQVLDARDPVACRCPDVERYIRSTNPNKKIILLLNKMDLVPREVGERWLKYFREELPAVAFKCSTQQQAAGLGQRRLPRGGGKGAPGGGSVGGGGGSVAGSADDNSFGASATCLGADTLLQLLKNYTRNAGIKTAITVGVVGLPNVGKSSLINSLKRQRVAQVGNTPGVTKSVQEVVLDKHIKLLDSPGVVFADAESDAAAALRNAIKVEKLSDPISPVSEILKRVPAKQLMVLYKIATFTTADEFLQLVSLARGKLRRGGTPDAAAAARIVLQDWNDGRIPYYTLPPERPKSGLEESVLVGAYAAEFNADEVFANERSAVIAHLPSAAEEADRAGGRAFFEAPSSGAAKADLAAMEEDEQEEEEEEGGPSGMDADDEEGLLAAAAAALRRREAAKAGGAAGQAAALYDEEGQFNPHAARTERKKLKKARLSGEEAPAPAPPGAAKADAKGKKKPHAYGGDSDDEEEDGDFDFDAMNQAEAEAMAAEGNGSEEEESGDEEGEGESGDGEEEESEDEDGMDDE</sequence>
<feature type="compositionally biased region" description="Acidic residues" evidence="6">
    <location>
        <begin position="623"/>
        <end position="635"/>
    </location>
</feature>
<dbReference type="InterPro" id="IPR014813">
    <property type="entry name" value="Gnl3_N_dom"/>
</dbReference>
<dbReference type="InterPro" id="IPR050755">
    <property type="entry name" value="TRAFAC_YlqF/YawG_RiboMat"/>
</dbReference>
<dbReference type="SUPFAM" id="SSF52540">
    <property type="entry name" value="P-loop containing nucleoside triphosphate hydrolases"/>
    <property type="match status" value="1"/>
</dbReference>
<keyword evidence="4" id="KW-0342">GTP-binding</keyword>
<feature type="region of interest" description="Disordered" evidence="6">
    <location>
        <begin position="26"/>
        <end position="57"/>
    </location>
</feature>
<dbReference type="InterPro" id="IPR006073">
    <property type="entry name" value="GTP-bd"/>
</dbReference>
<proteinExistence type="predicted"/>
<feature type="region of interest" description="Disordered" evidence="6">
    <location>
        <begin position="554"/>
        <end position="684"/>
    </location>
</feature>
<gene>
    <name evidence="9" type="ORF">HXX76_005313</name>
</gene>
<evidence type="ECO:0000256" key="1">
    <source>
        <dbReference type="ARBA" id="ARBA00004604"/>
    </source>
</evidence>
<dbReference type="Proteomes" id="UP000650467">
    <property type="component" value="Unassembled WGS sequence"/>
</dbReference>
<name>A0A835TI43_CHLIN</name>
<dbReference type="Pfam" id="PF01926">
    <property type="entry name" value="MMR_HSR1"/>
    <property type="match status" value="1"/>
</dbReference>
<evidence type="ECO:0000259" key="8">
    <source>
        <dbReference type="PROSITE" id="PS51721"/>
    </source>
</evidence>
<dbReference type="PROSITE" id="PS51512">
    <property type="entry name" value="DFDF"/>
    <property type="match status" value="1"/>
</dbReference>
<feature type="compositionally biased region" description="Acidic residues" evidence="6">
    <location>
        <begin position="652"/>
        <end position="684"/>
    </location>
</feature>
<evidence type="ECO:0000259" key="7">
    <source>
        <dbReference type="PROSITE" id="PS51512"/>
    </source>
</evidence>
<feature type="compositionally biased region" description="Basic and acidic residues" evidence="6">
    <location>
        <begin position="82"/>
        <end position="91"/>
    </location>
</feature>
<feature type="compositionally biased region" description="Low complexity" evidence="6">
    <location>
        <begin position="558"/>
        <end position="569"/>
    </location>
</feature>
<evidence type="ECO:0000256" key="3">
    <source>
        <dbReference type="ARBA" id="ARBA00023054"/>
    </source>
</evidence>
<accession>A0A835TI43</accession>
<dbReference type="GO" id="GO:0050793">
    <property type="term" value="P:regulation of developmental process"/>
    <property type="evidence" value="ECO:0007669"/>
    <property type="project" value="UniProtKB-ARBA"/>
</dbReference>
<reference evidence="9" key="1">
    <citation type="journal article" date="2020" name="bioRxiv">
        <title>Comparative genomics of Chlamydomonas.</title>
        <authorList>
            <person name="Craig R.J."/>
            <person name="Hasan A.R."/>
            <person name="Ness R.W."/>
            <person name="Keightley P.D."/>
        </authorList>
    </citation>
    <scope>NUCLEOTIDE SEQUENCE</scope>
    <source>
        <strain evidence="9">SAG 7.73</strain>
    </source>
</reference>
<dbReference type="CDD" id="cd04178">
    <property type="entry name" value="Nucleostemin_like"/>
    <property type="match status" value="1"/>
</dbReference>
<dbReference type="Pfam" id="PF08701">
    <property type="entry name" value="GN3L_Grn1"/>
    <property type="match status" value="1"/>
</dbReference>
<protein>
    <recommendedName>
        <fullName evidence="11">CP-type G domain-containing protein</fullName>
    </recommendedName>
</protein>
<dbReference type="OrthoDB" id="444945at2759"/>
<evidence type="ECO:0000313" key="9">
    <source>
        <dbReference type="EMBL" id="KAG2438771.1"/>
    </source>
</evidence>
<keyword evidence="3" id="KW-0175">Coiled coil</keyword>
<feature type="compositionally biased region" description="Gly residues" evidence="6">
    <location>
        <begin position="241"/>
        <end position="259"/>
    </location>
</feature>
<dbReference type="InterPro" id="IPR030378">
    <property type="entry name" value="G_CP_dom"/>
</dbReference>
<feature type="compositionally biased region" description="Basic residues" evidence="6">
    <location>
        <begin position="26"/>
        <end position="36"/>
    </location>
</feature>
<dbReference type="AlphaFoldDB" id="A0A835TI43"/>
<feature type="compositionally biased region" description="Acidic residues" evidence="6">
    <location>
        <begin position="517"/>
        <end position="538"/>
    </location>
</feature>
<dbReference type="FunFam" id="3.40.50.300:FF:000571">
    <property type="entry name" value="Guanine nucleotide-binding protein-like NSN1"/>
    <property type="match status" value="1"/>
</dbReference>
<dbReference type="InterPro" id="IPR025762">
    <property type="entry name" value="DFDF"/>
</dbReference>
<feature type="region of interest" description="Disordered" evidence="6">
    <location>
        <begin position="509"/>
        <end position="538"/>
    </location>
</feature>
<comment type="caution">
    <text evidence="9">The sequence shown here is derived from an EMBL/GenBank/DDBJ whole genome shotgun (WGS) entry which is preliminary data.</text>
</comment>
<feature type="compositionally biased region" description="Low complexity" evidence="6">
    <location>
        <begin position="641"/>
        <end position="651"/>
    </location>
</feature>
<dbReference type="PANTHER" id="PTHR11089">
    <property type="entry name" value="GTP-BINDING PROTEIN-RELATED"/>
    <property type="match status" value="1"/>
</dbReference>
<feature type="region of interest" description="Disordered" evidence="6">
    <location>
        <begin position="82"/>
        <end position="104"/>
    </location>
</feature>
<comment type="subcellular location">
    <subcellularLocation>
        <location evidence="1">Nucleus</location>
        <location evidence="1">Nucleolus</location>
    </subcellularLocation>
</comment>
<evidence type="ECO:0000256" key="2">
    <source>
        <dbReference type="ARBA" id="ARBA00022741"/>
    </source>
</evidence>
<evidence type="ECO:0000256" key="4">
    <source>
        <dbReference type="ARBA" id="ARBA00023134"/>
    </source>
</evidence>
<dbReference type="PANTHER" id="PTHR11089:SF30">
    <property type="entry name" value="GUANINE NUCLEOTIDE-BINDING PROTEIN-LIKE 3 HOMOLOG"/>
    <property type="match status" value="1"/>
</dbReference>
<keyword evidence="5" id="KW-0539">Nucleus</keyword>
<organism evidence="9 10">
    <name type="scientific">Chlamydomonas incerta</name>
    <dbReference type="NCBI Taxonomy" id="51695"/>
    <lineage>
        <taxon>Eukaryota</taxon>
        <taxon>Viridiplantae</taxon>
        <taxon>Chlorophyta</taxon>
        <taxon>core chlorophytes</taxon>
        <taxon>Chlorophyceae</taxon>
        <taxon>CS clade</taxon>
        <taxon>Chlamydomonadales</taxon>
        <taxon>Chlamydomonadaceae</taxon>
        <taxon>Chlamydomonas</taxon>
    </lineage>
</organism>
<keyword evidence="2" id="KW-0547">Nucleotide-binding</keyword>
<dbReference type="Gene3D" id="3.40.50.300">
    <property type="entry name" value="P-loop containing nucleotide triphosphate hydrolases"/>
    <property type="match status" value="1"/>
</dbReference>
<keyword evidence="10" id="KW-1185">Reference proteome</keyword>
<evidence type="ECO:0000313" key="10">
    <source>
        <dbReference type="Proteomes" id="UP000650467"/>
    </source>
</evidence>